<comment type="catalytic activity">
    <reaction evidence="5">
        <text>adenylyl-molybdopterin + molybdate = Mo-molybdopterin + AMP + H(+)</text>
        <dbReference type="Rhea" id="RHEA:35047"/>
        <dbReference type="ChEBI" id="CHEBI:15378"/>
        <dbReference type="ChEBI" id="CHEBI:36264"/>
        <dbReference type="ChEBI" id="CHEBI:62727"/>
        <dbReference type="ChEBI" id="CHEBI:71302"/>
        <dbReference type="ChEBI" id="CHEBI:456215"/>
        <dbReference type="EC" id="2.10.1.1"/>
    </reaction>
</comment>
<dbReference type="SMART" id="SM00852">
    <property type="entry name" value="MoCF_biosynth"/>
    <property type="match status" value="1"/>
</dbReference>
<proteinExistence type="inferred from homology"/>
<dbReference type="EC" id="2.10.1.1" evidence="6"/>
<dbReference type="GO" id="GO:0006777">
    <property type="term" value="P:Mo-molybdopterin cofactor biosynthetic process"/>
    <property type="evidence" value="ECO:0007669"/>
    <property type="project" value="UniProtKB-UniRule"/>
</dbReference>
<dbReference type="Pfam" id="PF03454">
    <property type="entry name" value="MoeA_C"/>
    <property type="match status" value="1"/>
</dbReference>
<dbReference type="Gene3D" id="3.40.980.10">
    <property type="entry name" value="MoaB/Mog-like domain"/>
    <property type="match status" value="1"/>
</dbReference>
<comment type="cofactor">
    <cofactor evidence="6">
        <name>Mg(2+)</name>
        <dbReference type="ChEBI" id="CHEBI:18420"/>
    </cofactor>
</comment>
<dbReference type="SUPFAM" id="SSF63867">
    <property type="entry name" value="MoeA C-terminal domain-like"/>
    <property type="match status" value="1"/>
</dbReference>
<evidence type="ECO:0000256" key="4">
    <source>
        <dbReference type="ARBA" id="ARBA00023150"/>
    </source>
</evidence>
<evidence type="ECO:0000256" key="6">
    <source>
        <dbReference type="RuleBase" id="RU365090"/>
    </source>
</evidence>
<organism evidence="8 9">
    <name type="scientific">Flavobacterium geliluteum</name>
    <dbReference type="NCBI Taxonomy" id="2816120"/>
    <lineage>
        <taxon>Bacteria</taxon>
        <taxon>Pseudomonadati</taxon>
        <taxon>Bacteroidota</taxon>
        <taxon>Flavobacteriia</taxon>
        <taxon>Flavobacteriales</taxon>
        <taxon>Flavobacteriaceae</taxon>
        <taxon>Flavobacterium</taxon>
    </lineage>
</organism>
<dbReference type="SUPFAM" id="SSF53218">
    <property type="entry name" value="Molybdenum cofactor biosynthesis proteins"/>
    <property type="match status" value="1"/>
</dbReference>
<sequence>MIQVIEALAIVEANSSKMPGKRIPLGKALGYVLAETVYSHTATPAFRQSAIDGYAFVYSEKQQYDIVGSLQAGEHLNTKLENNQTVRVFPGAFLPDGADTVVTHDYVMANEKSILITVMPDQFDNIHENVEQTEQIDKNEVSLEANTLITPASIGLLYGLGITEVTVYKKPKIALLVIENGLVKTDEKFLKDKIHESNSLMLQAALQTIGIKKTKVFGVKNNFKAIKKALKNSLSKYDIVLISGGVSAGDFDAVKEVLLEDEVKELFYKINQKPEEPLFFGKKEETLVFTLSGNPASLLTNFYVYVCPAIKNKMGFGEIYVPKVIRKLNSEITNTSGKTVFLKVLYDETFVTVLEDNSLVLLDTFAKANSLLMVPYNVENVKKGESVTLLPIN</sequence>
<dbReference type="Pfam" id="PF03453">
    <property type="entry name" value="MoeA_N"/>
    <property type="match status" value="1"/>
</dbReference>
<evidence type="ECO:0000256" key="1">
    <source>
        <dbReference type="ARBA" id="ARBA00002901"/>
    </source>
</evidence>
<dbReference type="InterPro" id="IPR038987">
    <property type="entry name" value="MoeA-like"/>
</dbReference>
<evidence type="ECO:0000313" key="9">
    <source>
        <dbReference type="Proteomes" id="UP000675047"/>
    </source>
</evidence>
<feature type="domain" description="MoaB/Mog" evidence="7">
    <location>
        <begin position="174"/>
        <end position="312"/>
    </location>
</feature>
<keyword evidence="6" id="KW-0808">Transferase</keyword>
<accession>A0A941AX20</accession>
<protein>
    <recommendedName>
        <fullName evidence="6">Molybdopterin molybdenumtransferase</fullName>
        <ecNumber evidence="6">2.10.1.1</ecNumber>
    </recommendedName>
</protein>
<evidence type="ECO:0000256" key="3">
    <source>
        <dbReference type="ARBA" id="ARBA00010763"/>
    </source>
</evidence>
<dbReference type="GO" id="GO:0046872">
    <property type="term" value="F:metal ion binding"/>
    <property type="evidence" value="ECO:0007669"/>
    <property type="project" value="UniProtKB-UniRule"/>
</dbReference>
<dbReference type="CDD" id="cd00887">
    <property type="entry name" value="MoeA"/>
    <property type="match status" value="1"/>
</dbReference>
<dbReference type="PANTHER" id="PTHR10192">
    <property type="entry name" value="MOLYBDOPTERIN BIOSYNTHESIS PROTEIN"/>
    <property type="match status" value="1"/>
</dbReference>
<dbReference type="Gene3D" id="2.170.190.11">
    <property type="entry name" value="Molybdopterin biosynthesis moea protein, domain 3"/>
    <property type="match status" value="1"/>
</dbReference>
<dbReference type="InterPro" id="IPR036688">
    <property type="entry name" value="MoeA_C_domain_IV_sf"/>
</dbReference>
<name>A0A941AX20_9FLAO</name>
<evidence type="ECO:0000313" key="8">
    <source>
        <dbReference type="EMBL" id="MBP4138565.1"/>
    </source>
</evidence>
<gene>
    <name evidence="8" type="ORF">J3495_10735</name>
</gene>
<dbReference type="RefSeq" id="WP_210666558.1">
    <property type="nucleotide sequence ID" value="NZ_JAGFBV010000015.1"/>
</dbReference>
<comment type="pathway">
    <text evidence="2 6">Cofactor biosynthesis; molybdopterin biosynthesis.</text>
</comment>
<dbReference type="Proteomes" id="UP000675047">
    <property type="component" value="Unassembled WGS sequence"/>
</dbReference>
<dbReference type="InterPro" id="IPR001453">
    <property type="entry name" value="MoaB/Mog_dom"/>
</dbReference>
<evidence type="ECO:0000259" key="7">
    <source>
        <dbReference type="SMART" id="SM00852"/>
    </source>
</evidence>
<comment type="similarity">
    <text evidence="3 6">Belongs to the MoeA family.</text>
</comment>
<evidence type="ECO:0000256" key="5">
    <source>
        <dbReference type="ARBA" id="ARBA00047317"/>
    </source>
</evidence>
<keyword evidence="6" id="KW-0500">Molybdenum</keyword>
<comment type="caution">
    <text evidence="8">The sequence shown here is derived from an EMBL/GenBank/DDBJ whole genome shotgun (WGS) entry which is preliminary data.</text>
</comment>
<dbReference type="PANTHER" id="PTHR10192:SF5">
    <property type="entry name" value="GEPHYRIN"/>
    <property type="match status" value="1"/>
</dbReference>
<dbReference type="Pfam" id="PF00994">
    <property type="entry name" value="MoCF_biosynth"/>
    <property type="match status" value="1"/>
</dbReference>
<dbReference type="AlphaFoldDB" id="A0A941AX20"/>
<comment type="function">
    <text evidence="1 6">Catalyzes the insertion of molybdate into adenylated molybdopterin with the concomitant release of AMP.</text>
</comment>
<dbReference type="Gene3D" id="2.40.340.10">
    <property type="entry name" value="MoeA, C-terminal, domain IV"/>
    <property type="match status" value="1"/>
</dbReference>
<dbReference type="Gene3D" id="3.90.105.10">
    <property type="entry name" value="Molybdopterin biosynthesis moea protein, domain 2"/>
    <property type="match status" value="1"/>
</dbReference>
<keyword evidence="6" id="KW-0479">Metal-binding</keyword>
<dbReference type="SUPFAM" id="SSF63882">
    <property type="entry name" value="MoeA N-terminal region -like"/>
    <property type="match status" value="1"/>
</dbReference>
<dbReference type="InterPro" id="IPR036425">
    <property type="entry name" value="MoaB/Mog-like_dom_sf"/>
</dbReference>
<dbReference type="GO" id="GO:0061599">
    <property type="term" value="F:molybdopterin molybdotransferase activity"/>
    <property type="evidence" value="ECO:0007669"/>
    <property type="project" value="UniProtKB-UniRule"/>
</dbReference>
<dbReference type="GO" id="GO:0005829">
    <property type="term" value="C:cytosol"/>
    <property type="evidence" value="ECO:0007669"/>
    <property type="project" value="TreeGrafter"/>
</dbReference>
<keyword evidence="4 6" id="KW-0501">Molybdenum cofactor biosynthesis</keyword>
<evidence type="ECO:0000256" key="2">
    <source>
        <dbReference type="ARBA" id="ARBA00005046"/>
    </source>
</evidence>
<dbReference type="InterPro" id="IPR036135">
    <property type="entry name" value="MoeA_linker/N_sf"/>
</dbReference>
<keyword evidence="9" id="KW-1185">Reference proteome</keyword>
<dbReference type="InterPro" id="IPR005111">
    <property type="entry name" value="MoeA_C_domain_IV"/>
</dbReference>
<keyword evidence="6" id="KW-0460">Magnesium</keyword>
<dbReference type="EMBL" id="JAGFBV010000015">
    <property type="protein sequence ID" value="MBP4138565.1"/>
    <property type="molecule type" value="Genomic_DNA"/>
</dbReference>
<reference evidence="8 9" key="1">
    <citation type="submission" date="2021-03" db="EMBL/GenBank/DDBJ databases">
        <title>Flavobacterium Flabelliformis Sp. Nov. And Flavobacterium Geliluteum Sp. Nov., Two Novel Multidrug Resistant Psychrophilic Species Isolated From Antarctica.</title>
        <authorList>
            <person name="Kralova S."/>
            <person name="Busse H.J."/>
            <person name="Bezdicek M."/>
            <person name="Nykrynova M."/>
            <person name="Kroupova E."/>
            <person name="Krsek D."/>
            <person name="Sedlacek I."/>
        </authorList>
    </citation>
    <scope>NUCLEOTIDE SEQUENCE [LARGE SCALE GENOMIC DNA]</scope>
    <source>
        <strain evidence="8 9">P7388</strain>
    </source>
</reference>
<dbReference type="InterPro" id="IPR005110">
    <property type="entry name" value="MoeA_linker/N"/>
</dbReference>